<accession>A0A5C7VYZ6</accession>
<dbReference type="InterPro" id="IPR009056">
    <property type="entry name" value="Cyt_c-like_dom"/>
</dbReference>
<evidence type="ECO:0000313" key="8">
    <source>
        <dbReference type="Proteomes" id="UP000321055"/>
    </source>
</evidence>
<feature type="compositionally biased region" description="Basic and acidic residues" evidence="5">
    <location>
        <begin position="14"/>
        <end position="26"/>
    </location>
</feature>
<dbReference type="EMBL" id="SSFX01000029">
    <property type="protein sequence ID" value="TXI29675.1"/>
    <property type="molecule type" value="Genomic_DNA"/>
</dbReference>
<keyword evidence="2 4" id="KW-0479">Metal-binding</keyword>
<dbReference type="Pfam" id="PF21342">
    <property type="entry name" value="SoxA-TsdA_cyt-c"/>
    <property type="match status" value="1"/>
</dbReference>
<evidence type="ECO:0000256" key="5">
    <source>
        <dbReference type="SAM" id="MobiDB-lite"/>
    </source>
</evidence>
<dbReference type="AlphaFoldDB" id="A0A5C7VYZ6"/>
<organism evidence="7 8">
    <name type="scientific">Nitrosomonas oligotropha</name>
    <dbReference type="NCBI Taxonomy" id="42354"/>
    <lineage>
        <taxon>Bacteria</taxon>
        <taxon>Pseudomonadati</taxon>
        <taxon>Pseudomonadota</taxon>
        <taxon>Betaproteobacteria</taxon>
        <taxon>Nitrosomonadales</taxon>
        <taxon>Nitrosomonadaceae</taxon>
        <taxon>Nitrosomonas</taxon>
    </lineage>
</organism>
<proteinExistence type="predicted"/>
<reference evidence="7 8" key="1">
    <citation type="submission" date="2018-09" db="EMBL/GenBank/DDBJ databases">
        <title>Metagenome Assembled Genomes from an Advanced Water Purification Facility.</title>
        <authorList>
            <person name="Stamps B.W."/>
            <person name="Spear J.R."/>
        </authorList>
    </citation>
    <scope>NUCLEOTIDE SEQUENCE [LARGE SCALE GENOMIC DNA]</scope>
    <source>
        <strain evidence="7">Bin_54_1</strain>
    </source>
</reference>
<evidence type="ECO:0000313" key="7">
    <source>
        <dbReference type="EMBL" id="TXI29675.1"/>
    </source>
</evidence>
<gene>
    <name evidence="7" type="ORF">E6Q60_03790</name>
</gene>
<dbReference type="SUPFAM" id="SSF46626">
    <property type="entry name" value="Cytochrome c"/>
    <property type="match status" value="1"/>
</dbReference>
<evidence type="ECO:0000259" key="6">
    <source>
        <dbReference type="PROSITE" id="PS51007"/>
    </source>
</evidence>
<evidence type="ECO:0000256" key="1">
    <source>
        <dbReference type="ARBA" id="ARBA00022617"/>
    </source>
</evidence>
<evidence type="ECO:0000256" key="4">
    <source>
        <dbReference type="PROSITE-ProRule" id="PRU00433"/>
    </source>
</evidence>
<keyword evidence="3 4" id="KW-0408">Iron</keyword>
<name>A0A5C7VYZ6_9PROT</name>
<feature type="domain" description="Cytochrome c" evidence="6">
    <location>
        <begin position="36"/>
        <end position="130"/>
    </location>
</feature>
<evidence type="ECO:0000256" key="3">
    <source>
        <dbReference type="ARBA" id="ARBA00023004"/>
    </source>
</evidence>
<keyword evidence="1 4" id="KW-0349">Heme</keyword>
<feature type="region of interest" description="Disordered" evidence="5">
    <location>
        <begin position="1"/>
        <end position="31"/>
    </location>
</feature>
<protein>
    <recommendedName>
        <fullName evidence="6">Cytochrome c domain-containing protein</fullName>
    </recommendedName>
</protein>
<comment type="caution">
    <text evidence="7">The sequence shown here is derived from an EMBL/GenBank/DDBJ whole genome shotgun (WGS) entry which is preliminary data.</text>
</comment>
<dbReference type="Gene3D" id="1.10.760.10">
    <property type="entry name" value="Cytochrome c-like domain"/>
    <property type="match status" value="1"/>
</dbReference>
<dbReference type="GO" id="GO:0020037">
    <property type="term" value="F:heme binding"/>
    <property type="evidence" value="ECO:0007669"/>
    <property type="project" value="InterPro"/>
</dbReference>
<dbReference type="GO" id="GO:0009055">
    <property type="term" value="F:electron transfer activity"/>
    <property type="evidence" value="ECO:0007669"/>
    <property type="project" value="InterPro"/>
</dbReference>
<sequence length="166" mass="18098">MNPCAAKNPCAAGDRVDPKAVTRPEGTKPYQGDRAALLNEGKALWNSKEISRNNSMSCSSCHQDGTTMLQPTFAKPYPHFVQMAKDVAGMNSITLEGQVQLCMIKPMQSKPFAWDSRRLAALTAYTAVLQKEFKPVGNAFNPCAARNPCAPKNPCSMKNPCAVRSY</sequence>
<evidence type="ECO:0000256" key="2">
    <source>
        <dbReference type="ARBA" id="ARBA00022723"/>
    </source>
</evidence>
<dbReference type="PROSITE" id="PS51007">
    <property type="entry name" value="CYTC"/>
    <property type="match status" value="1"/>
</dbReference>
<dbReference type="Proteomes" id="UP000321055">
    <property type="component" value="Unassembled WGS sequence"/>
</dbReference>
<dbReference type="InterPro" id="IPR036909">
    <property type="entry name" value="Cyt_c-like_dom_sf"/>
</dbReference>
<dbReference type="GO" id="GO:0046872">
    <property type="term" value="F:metal ion binding"/>
    <property type="evidence" value="ECO:0007669"/>
    <property type="project" value="UniProtKB-KW"/>
</dbReference>